<gene>
    <name evidence="2" type="ORF">KGD84_17845</name>
</gene>
<accession>A0ABX8BDS2</accession>
<reference evidence="2 3" key="1">
    <citation type="submission" date="2021-05" db="EMBL/GenBank/DDBJ databases">
        <title>Direct Submission.</title>
        <authorList>
            <person name="Li K."/>
            <person name="Gao J."/>
        </authorList>
    </citation>
    <scope>NUCLEOTIDE SEQUENCE [LARGE SCALE GENOMIC DNA]</scope>
    <source>
        <strain evidence="2 3">Mg02</strain>
    </source>
</reference>
<evidence type="ECO:0000256" key="1">
    <source>
        <dbReference type="SAM" id="MobiDB-lite"/>
    </source>
</evidence>
<evidence type="ECO:0000313" key="2">
    <source>
        <dbReference type="EMBL" id="QUX20385.1"/>
    </source>
</evidence>
<dbReference type="Proteomes" id="UP000676079">
    <property type="component" value="Chromosome"/>
</dbReference>
<dbReference type="EMBL" id="CP074133">
    <property type="protein sequence ID" value="QUX20385.1"/>
    <property type="molecule type" value="Genomic_DNA"/>
</dbReference>
<dbReference type="RefSeq" id="WP_220561580.1">
    <property type="nucleotide sequence ID" value="NZ_CP074133.1"/>
</dbReference>
<organism evidence="2 3">
    <name type="scientific">Nocardiopsis changdeensis</name>
    <dbReference type="NCBI Taxonomy" id="2831969"/>
    <lineage>
        <taxon>Bacteria</taxon>
        <taxon>Bacillati</taxon>
        <taxon>Actinomycetota</taxon>
        <taxon>Actinomycetes</taxon>
        <taxon>Streptosporangiales</taxon>
        <taxon>Nocardiopsidaceae</taxon>
        <taxon>Nocardiopsis</taxon>
    </lineage>
</organism>
<sequence>MSRTEPGDPRRKRPPTPAQQERADELFDEVSSALRDIREPGADPVAALRHADHTFGILHAHLCRGGVLPTPWHKARHP</sequence>
<evidence type="ECO:0000313" key="3">
    <source>
        <dbReference type="Proteomes" id="UP000676079"/>
    </source>
</evidence>
<name>A0ABX8BDS2_9ACTN</name>
<protein>
    <submittedName>
        <fullName evidence="2">Uncharacterized protein</fullName>
    </submittedName>
</protein>
<feature type="region of interest" description="Disordered" evidence="1">
    <location>
        <begin position="1"/>
        <end position="24"/>
    </location>
</feature>
<proteinExistence type="predicted"/>
<keyword evidence="3" id="KW-1185">Reference proteome</keyword>